<dbReference type="Proteomes" id="UP000053989">
    <property type="component" value="Unassembled WGS sequence"/>
</dbReference>
<feature type="transmembrane region" description="Helical" evidence="1">
    <location>
        <begin position="71"/>
        <end position="90"/>
    </location>
</feature>
<dbReference type="HOGENOM" id="CLU_060549_1_0_1"/>
<reference evidence="2 3" key="1">
    <citation type="submission" date="2014-04" db="EMBL/GenBank/DDBJ databases">
        <authorList>
            <consortium name="DOE Joint Genome Institute"/>
            <person name="Kuo A."/>
            <person name="Kohler A."/>
            <person name="Nagy L.G."/>
            <person name="Floudas D."/>
            <person name="Copeland A."/>
            <person name="Barry K.W."/>
            <person name="Cichocki N."/>
            <person name="Veneault-Fourrey C."/>
            <person name="LaButti K."/>
            <person name="Lindquist E.A."/>
            <person name="Lipzen A."/>
            <person name="Lundell T."/>
            <person name="Morin E."/>
            <person name="Murat C."/>
            <person name="Sun H."/>
            <person name="Tunlid A."/>
            <person name="Henrissat B."/>
            <person name="Grigoriev I.V."/>
            <person name="Hibbett D.S."/>
            <person name="Martin F."/>
            <person name="Nordberg H.P."/>
            <person name="Cantor M.N."/>
            <person name="Hua S.X."/>
        </authorList>
    </citation>
    <scope>NUCLEOTIDE SEQUENCE [LARGE SCALE GENOMIC DNA]</scope>
    <source>
        <strain evidence="2 3">Foug A</strain>
    </source>
</reference>
<protein>
    <recommendedName>
        <fullName evidence="4">G-protein coupled receptors family 1 profile domain-containing protein</fullName>
    </recommendedName>
</protein>
<feature type="transmembrane region" description="Helical" evidence="1">
    <location>
        <begin position="128"/>
        <end position="151"/>
    </location>
</feature>
<dbReference type="EMBL" id="KN822080">
    <property type="protein sequence ID" value="KIM58882.1"/>
    <property type="molecule type" value="Genomic_DNA"/>
</dbReference>
<evidence type="ECO:0000313" key="2">
    <source>
        <dbReference type="EMBL" id="KIM58882.1"/>
    </source>
</evidence>
<keyword evidence="1" id="KW-1133">Transmembrane helix</keyword>
<dbReference type="OrthoDB" id="3038990at2759"/>
<feature type="transmembrane region" description="Helical" evidence="1">
    <location>
        <begin position="96"/>
        <end position="116"/>
    </location>
</feature>
<organism evidence="2 3">
    <name type="scientific">Scleroderma citrinum Foug A</name>
    <dbReference type="NCBI Taxonomy" id="1036808"/>
    <lineage>
        <taxon>Eukaryota</taxon>
        <taxon>Fungi</taxon>
        <taxon>Dikarya</taxon>
        <taxon>Basidiomycota</taxon>
        <taxon>Agaricomycotina</taxon>
        <taxon>Agaricomycetes</taxon>
        <taxon>Agaricomycetidae</taxon>
        <taxon>Boletales</taxon>
        <taxon>Sclerodermatineae</taxon>
        <taxon>Sclerodermataceae</taxon>
        <taxon>Scleroderma</taxon>
    </lineage>
</organism>
<reference evidence="3" key="2">
    <citation type="submission" date="2015-01" db="EMBL/GenBank/DDBJ databases">
        <title>Evolutionary Origins and Diversification of the Mycorrhizal Mutualists.</title>
        <authorList>
            <consortium name="DOE Joint Genome Institute"/>
            <consortium name="Mycorrhizal Genomics Consortium"/>
            <person name="Kohler A."/>
            <person name="Kuo A."/>
            <person name="Nagy L.G."/>
            <person name="Floudas D."/>
            <person name="Copeland A."/>
            <person name="Barry K.W."/>
            <person name="Cichocki N."/>
            <person name="Veneault-Fourrey C."/>
            <person name="LaButti K."/>
            <person name="Lindquist E.A."/>
            <person name="Lipzen A."/>
            <person name="Lundell T."/>
            <person name="Morin E."/>
            <person name="Murat C."/>
            <person name="Riley R."/>
            <person name="Ohm R."/>
            <person name="Sun H."/>
            <person name="Tunlid A."/>
            <person name="Henrissat B."/>
            <person name="Grigoriev I.V."/>
            <person name="Hibbett D.S."/>
            <person name="Martin F."/>
        </authorList>
    </citation>
    <scope>NUCLEOTIDE SEQUENCE [LARGE SCALE GENOMIC DNA]</scope>
    <source>
        <strain evidence="3">Foug A</strain>
    </source>
</reference>
<proteinExistence type="predicted"/>
<dbReference type="AlphaFoldDB" id="A0A0C3A2I2"/>
<feature type="transmembrane region" description="Helical" evidence="1">
    <location>
        <begin position="228"/>
        <end position="246"/>
    </location>
</feature>
<keyword evidence="1" id="KW-0812">Transmembrane</keyword>
<keyword evidence="1" id="KW-0472">Membrane</keyword>
<gene>
    <name evidence="2" type="ORF">SCLCIDRAFT_1049585</name>
</gene>
<sequence length="296" mass="33404">MATRQTVPNPVVYLNYLETNTASQYEVTRNVYLVTLGALIWDILSNLEQDWQLLCTSKPSPVLIAYHVSRWGNFITILLCVLGYTGPIAAHCQTTQYVISAFCFVASAATDFLFLARVRAVYYDNKRVCFAFIFLWVVDVGVLSLVFTGFRANEIADTRHCMNDSQNKWEAAAMLMPLFFDTMVYIFITIRLISTRNPNEKKITWKTVFSGKSLPRMSRAVMRGGQQYYLIAMCCSVTMTICWLTPSVPVVAKASSDIPAIALTSSMACRIYRNLRLQLLEDEVECGDSSVDACCR</sequence>
<accession>A0A0C3A2I2</accession>
<evidence type="ECO:0000256" key="1">
    <source>
        <dbReference type="SAM" id="Phobius"/>
    </source>
</evidence>
<dbReference type="InParanoid" id="A0A0C3A2I2"/>
<keyword evidence="3" id="KW-1185">Reference proteome</keyword>
<evidence type="ECO:0008006" key="4">
    <source>
        <dbReference type="Google" id="ProtNLM"/>
    </source>
</evidence>
<feature type="transmembrane region" description="Helical" evidence="1">
    <location>
        <begin position="171"/>
        <end position="193"/>
    </location>
</feature>
<evidence type="ECO:0000313" key="3">
    <source>
        <dbReference type="Proteomes" id="UP000053989"/>
    </source>
</evidence>
<dbReference type="STRING" id="1036808.A0A0C3A2I2"/>
<name>A0A0C3A2I2_9AGAM</name>